<evidence type="ECO:0008006" key="4">
    <source>
        <dbReference type="Google" id="ProtNLM"/>
    </source>
</evidence>
<feature type="region of interest" description="Disordered" evidence="1">
    <location>
        <begin position="120"/>
        <end position="169"/>
    </location>
</feature>
<accession>A0A511MB17</accession>
<evidence type="ECO:0000256" key="1">
    <source>
        <dbReference type="SAM" id="MobiDB-lite"/>
    </source>
</evidence>
<proteinExistence type="predicted"/>
<comment type="caution">
    <text evidence="2">The sequence shown here is derived from an EMBL/GenBank/DDBJ whole genome shotgun (WGS) entry which is preliminary data.</text>
</comment>
<gene>
    <name evidence="2" type="ORF">NN4_18170</name>
</gene>
<protein>
    <recommendedName>
        <fullName evidence="4">DNA-binding protein</fullName>
    </recommendedName>
</protein>
<sequence>MTHDFSRGDVAGLMDEVQSQLRTIAQVQRQRMALVGKASERGGRVTVSVNADGVLIDLKFGRGVEDLEYPDLARAILKAAQDATADVMRQAEELMAPIQQDRARLPKLSDLVEGMPDVSSLMPTAERAPQSKPDAPDRVAAEDTGMTFENVEPIERAKPTKPGVTDSGW</sequence>
<dbReference type="EMBL" id="BJXA01000008">
    <property type="protein sequence ID" value="GEM37298.1"/>
    <property type="molecule type" value="Genomic_DNA"/>
</dbReference>
<dbReference type="RefSeq" id="WP_147129449.1">
    <property type="nucleotide sequence ID" value="NZ_BJXA01000008.1"/>
</dbReference>
<keyword evidence="3" id="KW-1185">Reference proteome</keyword>
<dbReference type="Gene3D" id="3.30.1310.10">
    <property type="entry name" value="Nucleoid-associated protein YbaB-like domain"/>
    <property type="match status" value="1"/>
</dbReference>
<dbReference type="GO" id="GO:0003677">
    <property type="term" value="F:DNA binding"/>
    <property type="evidence" value="ECO:0007669"/>
    <property type="project" value="InterPro"/>
</dbReference>
<dbReference type="SUPFAM" id="SSF82607">
    <property type="entry name" value="YbaB-like"/>
    <property type="match status" value="1"/>
</dbReference>
<dbReference type="Proteomes" id="UP000321424">
    <property type="component" value="Unassembled WGS sequence"/>
</dbReference>
<evidence type="ECO:0000313" key="3">
    <source>
        <dbReference type="Proteomes" id="UP000321424"/>
    </source>
</evidence>
<evidence type="ECO:0000313" key="2">
    <source>
        <dbReference type="EMBL" id="GEM37298.1"/>
    </source>
</evidence>
<dbReference type="InterPro" id="IPR036894">
    <property type="entry name" value="YbaB-like_sf"/>
</dbReference>
<dbReference type="InterPro" id="IPR004401">
    <property type="entry name" value="YbaB/EbfC"/>
</dbReference>
<organism evidence="2 3">
    <name type="scientific">Nocardia ninae NBRC 108245</name>
    <dbReference type="NCBI Taxonomy" id="1210091"/>
    <lineage>
        <taxon>Bacteria</taxon>
        <taxon>Bacillati</taxon>
        <taxon>Actinomycetota</taxon>
        <taxon>Actinomycetes</taxon>
        <taxon>Mycobacteriales</taxon>
        <taxon>Nocardiaceae</taxon>
        <taxon>Nocardia</taxon>
    </lineage>
</organism>
<dbReference type="Pfam" id="PF02575">
    <property type="entry name" value="YbaB_DNA_bd"/>
    <property type="match status" value="1"/>
</dbReference>
<reference evidence="2 3" key="1">
    <citation type="submission" date="2019-07" db="EMBL/GenBank/DDBJ databases">
        <title>Whole genome shotgun sequence of Nocardia ninae NBRC 108245.</title>
        <authorList>
            <person name="Hosoyama A."/>
            <person name="Uohara A."/>
            <person name="Ohji S."/>
            <person name="Ichikawa N."/>
        </authorList>
    </citation>
    <scope>NUCLEOTIDE SEQUENCE [LARGE SCALE GENOMIC DNA]</scope>
    <source>
        <strain evidence="2 3">NBRC 108245</strain>
    </source>
</reference>
<dbReference type="OrthoDB" id="4549950at2"/>
<dbReference type="AlphaFoldDB" id="A0A511MB17"/>
<name>A0A511MB17_9NOCA</name>